<evidence type="ECO:0000313" key="4">
    <source>
        <dbReference type="Proteomes" id="UP000801428"/>
    </source>
</evidence>
<evidence type="ECO:0000256" key="1">
    <source>
        <dbReference type="SAM" id="MobiDB-lite"/>
    </source>
</evidence>
<sequence>MTQQPTGGSGIPGVPFNDTEGVPEVSNLRRVRSAASDRSDAARSSTQVDLEKTQNRVRTRRTSGDEPNGFLKGVYRKWKTAWRLQTTIIGLFTVSMACAYMHWLFFEYLDGRILAWIPPTTAAKTTMIQQGYATTISFLLTTAFKAALVGSVGICYTQSLWVTLRKRVLKIGLIEDLFQIQTNALHLISSGVYLKTPVLAAIAVFCWVVPVAMIYPPGALIVELDYLQINTTQRVPTFHASNPFNGSWAPISCIGSKGIDELGNQQQNASFLKTCKLYLAGPGSNAVYVARSSLLSGELASLSQPGGSNSSYTVKFWGTKLDCDTTDRIMETRFDPERLKLSDDYLEFTSFQDCSLSSDAGSAAFEETRISYRSINGSDSSSEPSVPPESYQYQYFPCLDENNPVIPLSGISVVLPVVKAECRPKIVRYSVTVSSDGSRQRVSTTFEDEDAKSTPRYTYDFGSFNGSFEQWVQFSDAATIYREFAENLDKSMFANANWSFTRPFSSNGSTAYNLSDGTLSRTCTLGPVARTSGDNLGDYEIWPLSVFQRRLPLDYKRVCPRFDAQMANDLLVNTTISALALSENFGNVEGTETRVFNIYRFKNKLSFFIPYGLAIALGIPIIVLGLVSFHIQNEGISAINGGFLQLLMTTTGRTDLEDIVHKTSGTLGGYENASDKLKAVEVRFGELVEVRDRELSQDSDRQTSDTNILQGSQRDRNDEVEAGSRNALGKNVRSTGRAGFGLAHEVRSLRRRNVE</sequence>
<proteinExistence type="predicted"/>
<feature type="transmembrane region" description="Helical" evidence="2">
    <location>
        <begin position="86"/>
        <end position="106"/>
    </location>
</feature>
<comment type="caution">
    <text evidence="3">The sequence shown here is derived from an EMBL/GenBank/DDBJ whole genome shotgun (WGS) entry which is preliminary data.</text>
</comment>
<dbReference type="Proteomes" id="UP000801428">
    <property type="component" value="Unassembled WGS sequence"/>
</dbReference>
<reference evidence="3" key="1">
    <citation type="submission" date="2019-04" db="EMBL/GenBank/DDBJ databases">
        <title>Sequencing of skin fungus with MAO and IRED activity.</title>
        <authorList>
            <person name="Marsaioli A.J."/>
            <person name="Bonatto J.M.C."/>
            <person name="Reis Junior O."/>
        </authorList>
    </citation>
    <scope>NUCLEOTIDE SEQUENCE</scope>
    <source>
        <strain evidence="3">30M1</strain>
    </source>
</reference>
<organism evidence="3 4">
    <name type="scientific">Curvularia kusanoi</name>
    <name type="common">Cochliobolus kusanoi</name>
    <dbReference type="NCBI Taxonomy" id="90978"/>
    <lineage>
        <taxon>Eukaryota</taxon>
        <taxon>Fungi</taxon>
        <taxon>Dikarya</taxon>
        <taxon>Ascomycota</taxon>
        <taxon>Pezizomycotina</taxon>
        <taxon>Dothideomycetes</taxon>
        <taxon>Pleosporomycetidae</taxon>
        <taxon>Pleosporales</taxon>
        <taxon>Pleosporineae</taxon>
        <taxon>Pleosporaceae</taxon>
        <taxon>Curvularia</taxon>
    </lineage>
</organism>
<dbReference type="AlphaFoldDB" id="A0A9P4TMM9"/>
<feature type="transmembrane region" description="Helical" evidence="2">
    <location>
        <begin position="136"/>
        <end position="157"/>
    </location>
</feature>
<evidence type="ECO:0000256" key="2">
    <source>
        <dbReference type="SAM" id="Phobius"/>
    </source>
</evidence>
<evidence type="ECO:0000313" key="3">
    <source>
        <dbReference type="EMBL" id="KAF3008932.1"/>
    </source>
</evidence>
<feature type="region of interest" description="Disordered" evidence="1">
    <location>
        <begin position="694"/>
        <end position="733"/>
    </location>
</feature>
<keyword evidence="4" id="KW-1185">Reference proteome</keyword>
<accession>A0A9P4TMM9</accession>
<keyword evidence="2" id="KW-0472">Membrane</keyword>
<dbReference type="PANTHER" id="PTHR35041:SF6">
    <property type="entry name" value="FORMYLMETHIONINE DEFORMYLASE-LIKE PROTEIN-RELATED"/>
    <property type="match status" value="1"/>
</dbReference>
<dbReference type="EMBL" id="SWKU01000003">
    <property type="protein sequence ID" value="KAF3008932.1"/>
    <property type="molecule type" value="Genomic_DNA"/>
</dbReference>
<keyword evidence="2" id="KW-0812">Transmembrane</keyword>
<dbReference type="PANTHER" id="PTHR35041">
    <property type="entry name" value="MEDIATOR OF RNA POLYMERASE II TRANSCRIPTION SUBUNIT 1"/>
    <property type="match status" value="1"/>
</dbReference>
<feature type="compositionally biased region" description="Basic and acidic residues" evidence="1">
    <location>
        <begin position="694"/>
        <end position="703"/>
    </location>
</feature>
<feature type="region of interest" description="Disordered" evidence="1">
    <location>
        <begin position="1"/>
        <end position="64"/>
    </location>
</feature>
<protein>
    <submittedName>
        <fullName evidence="3">Uncharacterized protein</fullName>
    </submittedName>
</protein>
<gene>
    <name evidence="3" type="ORF">E8E13_011326</name>
</gene>
<name>A0A9P4TMM9_CURKU</name>
<dbReference type="OrthoDB" id="5322539at2759"/>
<keyword evidence="2" id="KW-1133">Transmembrane helix</keyword>
<feature type="transmembrane region" description="Helical" evidence="2">
    <location>
        <begin position="192"/>
        <end position="215"/>
    </location>
</feature>
<feature type="transmembrane region" description="Helical" evidence="2">
    <location>
        <begin position="608"/>
        <end position="629"/>
    </location>
</feature>